<protein>
    <submittedName>
        <fullName evidence="1">Uncharacterized protein</fullName>
    </submittedName>
</protein>
<reference evidence="1 2" key="1">
    <citation type="journal article" date="2015" name="Nature">
        <title>rRNA introns, odd ribosomes, and small enigmatic genomes across a large radiation of phyla.</title>
        <authorList>
            <person name="Brown C.T."/>
            <person name="Hug L.A."/>
            <person name="Thomas B.C."/>
            <person name="Sharon I."/>
            <person name="Castelle C.J."/>
            <person name="Singh A."/>
            <person name="Wilkins M.J."/>
            <person name="Williams K.H."/>
            <person name="Banfield J.F."/>
        </authorList>
    </citation>
    <scope>NUCLEOTIDE SEQUENCE [LARGE SCALE GENOMIC DNA]</scope>
</reference>
<comment type="caution">
    <text evidence="1">The sequence shown here is derived from an EMBL/GenBank/DDBJ whole genome shotgun (WGS) entry which is preliminary data.</text>
</comment>
<proteinExistence type="predicted"/>
<dbReference type="Proteomes" id="UP000034235">
    <property type="component" value="Unassembled WGS sequence"/>
</dbReference>
<sequence>MGKVNYQFTLPVSILKEGDSFIAYTPALDLSTVGDTFKEVLTQLGWQKVDKQLVPPVTSDRGDLFQIASPDVTSGSQ</sequence>
<evidence type="ECO:0000313" key="1">
    <source>
        <dbReference type="EMBL" id="KKQ67440.1"/>
    </source>
</evidence>
<evidence type="ECO:0000313" key="2">
    <source>
        <dbReference type="Proteomes" id="UP000034235"/>
    </source>
</evidence>
<accession>A0A0G0JWD6</accession>
<organism evidence="1 2">
    <name type="scientific">Candidatus Daviesbacteria bacterium GW2011_GWA2_38_24</name>
    <dbReference type="NCBI Taxonomy" id="1618422"/>
    <lineage>
        <taxon>Bacteria</taxon>
        <taxon>Candidatus Daviesiibacteriota</taxon>
    </lineage>
</organism>
<dbReference type="EMBL" id="LBUP01000001">
    <property type="protein sequence ID" value="KKQ67440.1"/>
    <property type="molecule type" value="Genomic_DNA"/>
</dbReference>
<gene>
    <name evidence="1" type="ORF">US86_C0001G0367</name>
</gene>
<dbReference type="AlphaFoldDB" id="A0A0G0JWD6"/>
<name>A0A0G0JWD6_9BACT</name>